<feature type="signal peptide" evidence="4">
    <location>
        <begin position="1"/>
        <end position="35"/>
    </location>
</feature>
<keyword evidence="7" id="KW-1185">Reference proteome</keyword>
<sequence length="1088" mass="118683">MRRGLVNRYSWNSCRAFILFCSVLAAALGWTGAQAADMATTETVTLTPSRDTFVHSANPGTNYGAEESLLVYELNSTAVIHAQSLLYFDLNSLPPGTIIDRATLRLYVTDLTNTQPSLQIDQLLGFWDEASVTWGTRPQAVNVYPNVPPPTQTGWFSVDVTDLVARWVHQPSAHYNDGLQVRGYSFAGAGITFSSREGSRPPELIIDYTPPATAVDIPIQANARLDLDGLCDSTGQGEYAGGAHYRYVDHEGAVSDLYLLQDATDLYICVEGIAVTDPERSFAVYLDRDNEKEKYAESDDISLRIRVQDGETSSYVGTGDSVQTYVPESIDGWEAVARVGEPRTLPDSAEFRIPLDLLTARCGTPFGLAVFHEAVTENGGTYGWPSEIGPRFPETWVETLLESPPCPIRVCLDSATACTPAGPGTQVFRVADGRPFNVDALGYVQERDQIFNGDALWALVPMTATQAYTVYYTSGVTQTVDYAAFNATIPGEMTLVATADQPLMLFDLVVSTEWNLTPAEEDALLVDLAKASDYLYAFTDGQAALGQVIIYQNLAQWETADVRNWANNRLRPEADPGGMVLAPVTDPVYSDLTYYPGQIHLGSHWNRFNTPPGQPIVLNGAPVDPSTLADDRALALAHEFGHYFFYLFDTYFGLDDEGHVVEVDSCTGSAMGWVYEEKNWAFVADPVHWVDNCSDTYAHRVLPRHEWATIQLWYPWLRTPPVISAAQLTPPVPLTRLSVQPPASPGTPLLDPTFNLLYQNGETASREARALIIRDDRVLDQGAPPQGSTQITLVGPQENDRLCVVDINQNDVPVAQRYQYGCEEIQIGDNELWMERDTTWAPIIEPHPVTSTTWQITVTQPLAAGLDLKLRLYPEGKPGSTGADLSAGDIHTATVTLPEVTPAAYIQVWVDETDTEINPARVAFIDFGIGGGTVPGPASFGEKAPVYSADGVFEFYPDATVELVYGEFVSVVRYLNTYPLPANTVLAGAPYGLVAYPASLIGAGTVHIRYTPPGTNGMAGAALQAPAGEEVAIHFWNGQAWQPLETTVTPEPTTGQAVATARGQGPGIYVLLVVDPDFGRVYLPFVSR</sequence>
<reference evidence="6 7" key="1">
    <citation type="submission" date="2019-06" db="EMBL/GenBank/DDBJ databases">
        <title>Genome sequence of Litorilinea aerophila BAA-2444.</title>
        <authorList>
            <person name="Maclea K.S."/>
            <person name="Maurais E.G."/>
            <person name="Iannazzi L.C."/>
        </authorList>
    </citation>
    <scope>NUCLEOTIDE SEQUENCE [LARGE SCALE GENOMIC DNA]</scope>
    <source>
        <strain evidence="6 7">ATCC BAA-2444</strain>
    </source>
</reference>
<gene>
    <name evidence="6" type="ORF">FKZ61_19320</name>
</gene>
<evidence type="ECO:0000256" key="2">
    <source>
        <dbReference type="ARBA" id="ARBA00022525"/>
    </source>
</evidence>
<proteinExistence type="predicted"/>
<evidence type="ECO:0000313" key="7">
    <source>
        <dbReference type="Proteomes" id="UP000317371"/>
    </source>
</evidence>
<evidence type="ECO:0000256" key="4">
    <source>
        <dbReference type="SAM" id="SignalP"/>
    </source>
</evidence>
<comment type="caution">
    <text evidence="6">The sequence shown here is derived from an EMBL/GenBank/DDBJ whole genome shotgun (WGS) entry which is preliminary data.</text>
</comment>
<dbReference type="InterPro" id="IPR055372">
    <property type="entry name" value="CBM96"/>
</dbReference>
<evidence type="ECO:0000256" key="3">
    <source>
        <dbReference type="ARBA" id="ARBA00022729"/>
    </source>
</evidence>
<organism evidence="6 7">
    <name type="scientific">Litorilinea aerophila</name>
    <dbReference type="NCBI Taxonomy" id="1204385"/>
    <lineage>
        <taxon>Bacteria</taxon>
        <taxon>Bacillati</taxon>
        <taxon>Chloroflexota</taxon>
        <taxon>Caldilineae</taxon>
        <taxon>Caldilineales</taxon>
        <taxon>Caldilineaceae</taxon>
        <taxon>Litorilinea</taxon>
    </lineage>
</organism>
<evidence type="ECO:0000313" key="6">
    <source>
        <dbReference type="EMBL" id="TQE93883.1"/>
    </source>
</evidence>
<name>A0A540VCT2_9CHLR</name>
<dbReference type="GO" id="GO:0005576">
    <property type="term" value="C:extracellular region"/>
    <property type="evidence" value="ECO:0007669"/>
    <property type="project" value="UniProtKB-SubCell"/>
</dbReference>
<evidence type="ECO:0000259" key="5">
    <source>
        <dbReference type="Pfam" id="PF24517"/>
    </source>
</evidence>
<dbReference type="Pfam" id="PF24517">
    <property type="entry name" value="CBM96"/>
    <property type="match status" value="1"/>
</dbReference>
<evidence type="ECO:0000256" key="1">
    <source>
        <dbReference type="ARBA" id="ARBA00004613"/>
    </source>
</evidence>
<dbReference type="InParanoid" id="A0A540VCT2"/>
<dbReference type="EMBL" id="VIGC01000031">
    <property type="protein sequence ID" value="TQE93883.1"/>
    <property type="molecule type" value="Genomic_DNA"/>
</dbReference>
<dbReference type="Proteomes" id="UP000317371">
    <property type="component" value="Unassembled WGS sequence"/>
</dbReference>
<accession>A0A540VCT2</accession>
<feature type="chain" id="PRO_5021944841" evidence="4">
    <location>
        <begin position="36"/>
        <end position="1088"/>
    </location>
</feature>
<feature type="domain" description="Carbohydrate-binding module family 96" evidence="5">
    <location>
        <begin position="43"/>
        <end position="207"/>
    </location>
</feature>
<dbReference type="Gene3D" id="2.60.120.970">
    <property type="match status" value="1"/>
</dbReference>
<dbReference type="OrthoDB" id="134663at2"/>
<protein>
    <submittedName>
        <fullName evidence="6">DNRLRE domain-containing protein</fullName>
    </submittedName>
</protein>
<dbReference type="AlphaFoldDB" id="A0A540VCT2"/>
<keyword evidence="3 4" id="KW-0732">Signal</keyword>
<keyword evidence="2" id="KW-0964">Secreted</keyword>
<comment type="subcellular location">
    <subcellularLocation>
        <location evidence="1">Secreted</location>
    </subcellularLocation>
</comment>
<dbReference type="NCBIfam" id="NF033679">
    <property type="entry name" value="DNRLRE_dom"/>
    <property type="match status" value="1"/>
</dbReference>